<protein>
    <submittedName>
        <fullName evidence="3">Reverse transcriptase</fullName>
    </submittedName>
</protein>
<dbReference type="AlphaFoldDB" id="A0AAX4JBI8"/>
<feature type="region of interest" description="Disordered" evidence="1">
    <location>
        <begin position="1"/>
        <end position="45"/>
    </location>
</feature>
<accession>A0AAX4JBI8</accession>
<dbReference type="GeneID" id="90541136"/>
<gene>
    <name evidence="3" type="ORF">VNE69_04146</name>
</gene>
<feature type="domain" description="Reverse transcriptase" evidence="2">
    <location>
        <begin position="419"/>
        <end position="648"/>
    </location>
</feature>
<dbReference type="KEGG" id="vnx:VNE69_04146"/>
<feature type="compositionally biased region" description="Polar residues" evidence="1">
    <location>
        <begin position="20"/>
        <end position="37"/>
    </location>
</feature>
<dbReference type="CDD" id="cd01650">
    <property type="entry name" value="RT_nLTR_like"/>
    <property type="match status" value="1"/>
</dbReference>
<organism evidence="3 4">
    <name type="scientific">Vairimorpha necatrix</name>
    <dbReference type="NCBI Taxonomy" id="6039"/>
    <lineage>
        <taxon>Eukaryota</taxon>
        <taxon>Fungi</taxon>
        <taxon>Fungi incertae sedis</taxon>
        <taxon>Microsporidia</taxon>
        <taxon>Nosematidae</taxon>
        <taxon>Vairimorpha</taxon>
    </lineage>
</organism>
<keyword evidence="3" id="KW-0548">Nucleotidyltransferase</keyword>
<dbReference type="RefSeq" id="XP_065329465.1">
    <property type="nucleotide sequence ID" value="XM_065473394.1"/>
</dbReference>
<keyword evidence="4" id="KW-1185">Reference proteome</keyword>
<dbReference type="SUPFAM" id="SSF56672">
    <property type="entry name" value="DNA/RNA polymerases"/>
    <property type="match status" value="1"/>
</dbReference>
<dbReference type="PANTHER" id="PTHR35450:SF2">
    <property type="entry name" value="REVERSE TRANSCRIPTASE DOMAIN-CONTAINING PROTEIN"/>
    <property type="match status" value="1"/>
</dbReference>
<dbReference type="PANTHER" id="PTHR35450">
    <property type="entry name" value="REVERSE TRANSCRIPTASE DOMAIN-CONTAINING PROTEIN"/>
    <property type="match status" value="1"/>
</dbReference>
<dbReference type="Proteomes" id="UP001334084">
    <property type="component" value="Chromosome 4"/>
</dbReference>
<dbReference type="EMBL" id="CP142729">
    <property type="protein sequence ID" value="WUR03320.1"/>
    <property type="molecule type" value="Genomic_DNA"/>
</dbReference>
<proteinExistence type="predicted"/>
<reference evidence="3" key="1">
    <citation type="journal article" date="2024" name="BMC Genomics">
        <title>Functional annotation of a divergent genome using sequence and structure-based similarity.</title>
        <authorList>
            <person name="Svedberg D."/>
            <person name="Winiger R.R."/>
            <person name="Berg A."/>
            <person name="Sharma H."/>
            <person name="Tellgren-Roth C."/>
            <person name="Debrunner-Vossbrinck B.A."/>
            <person name="Vossbrinck C.R."/>
            <person name="Barandun J."/>
        </authorList>
    </citation>
    <scope>NUCLEOTIDE SEQUENCE</scope>
    <source>
        <strain evidence="3">Illinois isolate</strain>
    </source>
</reference>
<dbReference type="GO" id="GO:0003964">
    <property type="term" value="F:RNA-directed DNA polymerase activity"/>
    <property type="evidence" value="ECO:0007669"/>
    <property type="project" value="UniProtKB-KW"/>
</dbReference>
<keyword evidence="3" id="KW-0808">Transferase</keyword>
<keyword evidence="3" id="KW-0695">RNA-directed DNA polymerase</keyword>
<dbReference type="Pfam" id="PF00078">
    <property type="entry name" value="RVT_1"/>
    <property type="match status" value="1"/>
</dbReference>
<feature type="compositionally biased region" description="Basic and acidic residues" evidence="1">
    <location>
        <begin position="1"/>
        <end position="14"/>
    </location>
</feature>
<evidence type="ECO:0000259" key="2">
    <source>
        <dbReference type="PROSITE" id="PS50878"/>
    </source>
</evidence>
<sequence>MKGKNEEEGAELKIAETTPAAPNNQKTYDINSVSLSTEPGGPKRSNKLDSLMAVLREVEGAKYDWPRKSFQAIISRWNQMPKGGWNKVLEFYCAKFKEKISIVRIKKMAQKALENEAGTLTRVREFKEENTTKRRKTLDEIARVCTIKDVERQNEIDKRFKEMWTKIKDADVCSVQKTRKISSLKANYEIIESLNLVAGNFLLKNKVNNMNDIITCKEIKKSVWKESIEDKINAMEQKKTLFDKCKFEKDKITEEEKKALRKCMRERNLILSKANDVIKMELYLKERILVYKKKIEVYEKRKAYRNENTKFELYRGRYYRDLNAEEKNNHKVGKKEIEDFWSKMWENAKQETLENEEEYLWKYKIEQPSINAFPTEEEFKNIIGWLPNWKAAGPDRVYNFFIKKMSCLHGSLYKVIKKICPESYTEEEWFYRGITYLIPKGQPVEGKDFRHITCMSNLYKLTTKCITYVLQELRKVRGAKEQAMTNNMLNREFNYKIKTAWINVKKAYDSTIEILPSKRNLEIFEGNEKIMEKKARRGILQGDSLSPLLFVLCIDPLSRKLNSIYPKLSIPLGEQAFVTNHLLFIDDLKILAENEEVLKEMIDETRKFFNTVGLEINAEKSATNSIRCKDEGKLLEGHEGYKYLGITESHEGKIMKETKEKILKAILLRIEKLCKTKLNAKHLFKAINEHGISPIKYYIGIIDAEPEEYKIIDDNIGKLLIKYHVHQQPATKERLYLSRAELGLGLQCVEHKENVTAKILIEAQTESLYSDIKIKTNHSKLFRPRDDPLIDIKQAATWLTKGNMSPRENRNLFALQDRNIFLEKRIKCPHCHEYAKTVDHMATQCDRMLSHYYMRRHNEALRCIHLQLCRTYGLSHAKRIRNHSVQECIANEYVEIRADSRIHSSIEIKYNEPDILIVDKLRKEVIVVEVGITSFNNLHAKETEKKHKYDLLANHVASLYKYKPKIIPYVMTWDGIVTNFHPRHGLDTDQEGVFESPMSESQKEVLDLLDEM</sequence>
<dbReference type="InterPro" id="IPR000477">
    <property type="entry name" value="RT_dom"/>
</dbReference>
<evidence type="ECO:0000256" key="1">
    <source>
        <dbReference type="SAM" id="MobiDB-lite"/>
    </source>
</evidence>
<name>A0AAX4JBI8_9MICR</name>
<evidence type="ECO:0000313" key="4">
    <source>
        <dbReference type="Proteomes" id="UP001334084"/>
    </source>
</evidence>
<dbReference type="InterPro" id="IPR043502">
    <property type="entry name" value="DNA/RNA_pol_sf"/>
</dbReference>
<evidence type="ECO:0000313" key="3">
    <source>
        <dbReference type="EMBL" id="WUR03320.1"/>
    </source>
</evidence>
<dbReference type="PROSITE" id="PS50878">
    <property type="entry name" value="RT_POL"/>
    <property type="match status" value="1"/>
</dbReference>